<feature type="chain" id="PRO_5037196081" evidence="2">
    <location>
        <begin position="27"/>
        <end position="369"/>
    </location>
</feature>
<sequence>MGAQFKVFRFSLLGLYFICMVSMADSLGPTGSKLVLFADEYGDLPEELNEVISIDSTTKDLIVTLRFNQMDSLVFNVSSPPTECLELENKAVFAYNEARECDVMFWWSRSRAVPSLNFHSSSSEARQVVFSKKVKDVSALINITNTPDGSQSIVSGKANVNKSTSEPVEIIDPCHFHWFSANSFGYDGEEFAYCANLHLANAVERWTEKNFVPSCVLQLKFSGDSFRVLHKNVYKSVNSSSSLPSHTTTKATHVDNEIDVSSAPLNHSQKRDPSSMETNSSSWQFVGYEWSPIILGIDLLAGSLAVIVMLVLTITVLCQYFSSDDDEQLTSEAINAQKVLLTRSRSDEALKNVTVTQPIQAAAKEEKKV</sequence>
<dbReference type="Proteomes" id="UP000887574">
    <property type="component" value="Unplaced"/>
</dbReference>
<evidence type="ECO:0000256" key="1">
    <source>
        <dbReference type="SAM" id="Phobius"/>
    </source>
</evidence>
<dbReference type="AlphaFoldDB" id="A0A915DLH0"/>
<protein>
    <submittedName>
        <fullName evidence="4">Uncharacterized protein</fullName>
    </submittedName>
</protein>
<keyword evidence="1" id="KW-1133">Transmembrane helix</keyword>
<feature type="transmembrane region" description="Helical" evidence="1">
    <location>
        <begin position="299"/>
        <end position="321"/>
    </location>
</feature>
<reference evidence="4" key="1">
    <citation type="submission" date="2022-11" db="UniProtKB">
        <authorList>
            <consortium name="WormBaseParasite"/>
        </authorList>
    </citation>
    <scope>IDENTIFICATION</scope>
</reference>
<dbReference type="WBParaSite" id="jg21325">
    <property type="protein sequence ID" value="jg21325"/>
    <property type="gene ID" value="jg21325"/>
</dbReference>
<keyword evidence="2" id="KW-0732">Signal</keyword>
<keyword evidence="1" id="KW-0472">Membrane</keyword>
<proteinExistence type="predicted"/>
<accession>A0A915DLH0</accession>
<evidence type="ECO:0000313" key="4">
    <source>
        <dbReference type="WBParaSite" id="jg21325"/>
    </source>
</evidence>
<keyword evidence="1" id="KW-0812">Transmembrane</keyword>
<keyword evidence="3" id="KW-1185">Reference proteome</keyword>
<organism evidence="3 4">
    <name type="scientific">Ditylenchus dipsaci</name>
    <dbReference type="NCBI Taxonomy" id="166011"/>
    <lineage>
        <taxon>Eukaryota</taxon>
        <taxon>Metazoa</taxon>
        <taxon>Ecdysozoa</taxon>
        <taxon>Nematoda</taxon>
        <taxon>Chromadorea</taxon>
        <taxon>Rhabditida</taxon>
        <taxon>Tylenchina</taxon>
        <taxon>Tylenchomorpha</taxon>
        <taxon>Sphaerularioidea</taxon>
        <taxon>Anguinidae</taxon>
        <taxon>Anguininae</taxon>
        <taxon>Ditylenchus</taxon>
    </lineage>
</organism>
<feature type="signal peptide" evidence="2">
    <location>
        <begin position="1"/>
        <end position="26"/>
    </location>
</feature>
<evidence type="ECO:0000313" key="3">
    <source>
        <dbReference type="Proteomes" id="UP000887574"/>
    </source>
</evidence>
<name>A0A915DLH0_9BILA</name>
<evidence type="ECO:0000256" key="2">
    <source>
        <dbReference type="SAM" id="SignalP"/>
    </source>
</evidence>